<sequence length="128" mass="14870">MSAKFGLKDAYSVTTLNRFDYDKDLREPSHYPRWKQNSCWLHTLGKIIGLSDLLTELDFNKALPMTKEMDNQTAIRQLVNKESSTRAKHIGIKRKFVKNYAKKDVVKHTHLSTEAMEADLLKKSFRVV</sequence>
<dbReference type="EMBL" id="FR824459">
    <property type="protein sequence ID" value="CCA26798.1"/>
    <property type="molecule type" value="Genomic_DNA"/>
</dbReference>
<organism evidence="1">
    <name type="scientific">Albugo laibachii Nc14</name>
    <dbReference type="NCBI Taxonomy" id="890382"/>
    <lineage>
        <taxon>Eukaryota</taxon>
        <taxon>Sar</taxon>
        <taxon>Stramenopiles</taxon>
        <taxon>Oomycota</taxon>
        <taxon>Peronosporomycetes</taxon>
        <taxon>Albuginales</taxon>
        <taxon>Albuginaceae</taxon>
        <taxon>Albugo</taxon>
    </lineage>
</organism>
<proteinExistence type="predicted"/>
<dbReference type="AlphaFoldDB" id="F0WZ82"/>
<protein>
    <submittedName>
        <fullName evidence="1">AlNc14C416G11488 protein</fullName>
    </submittedName>
</protein>
<evidence type="ECO:0000313" key="1">
    <source>
        <dbReference type="EMBL" id="CCA26798.1"/>
    </source>
</evidence>
<name>F0WZ82_9STRA</name>
<reference evidence="1" key="2">
    <citation type="submission" date="2011-02" db="EMBL/GenBank/DDBJ databases">
        <authorList>
            <person name="MacLean D."/>
        </authorList>
    </citation>
    <scope>NUCLEOTIDE SEQUENCE</scope>
</reference>
<dbReference type="HOGENOM" id="CLU_1963664_0_0_1"/>
<reference evidence="1" key="1">
    <citation type="journal article" date="2011" name="PLoS Biol.">
        <title>Gene gain and loss during evolution of obligate parasitism in the white rust pathogen of Arabidopsis thaliana.</title>
        <authorList>
            <person name="Kemen E."/>
            <person name="Gardiner A."/>
            <person name="Schultz-Larsen T."/>
            <person name="Kemen A.C."/>
            <person name="Balmuth A.L."/>
            <person name="Robert-Seilaniantz A."/>
            <person name="Bailey K."/>
            <person name="Holub E."/>
            <person name="Studholme D.J."/>
            <person name="Maclean D."/>
            <person name="Jones J.D."/>
        </authorList>
    </citation>
    <scope>NUCLEOTIDE SEQUENCE</scope>
</reference>
<gene>
    <name evidence="1" type="primary">AlNc14C416G11488</name>
    <name evidence="1" type="ORF">ALNC14_129420</name>
</gene>
<accession>F0WZ82</accession>